<dbReference type="InterPro" id="IPR014880">
    <property type="entry name" value="SoxZ_dom"/>
</dbReference>
<dbReference type="Pfam" id="PF08770">
    <property type="entry name" value="SoxZ"/>
    <property type="match status" value="1"/>
</dbReference>
<evidence type="ECO:0000313" key="3">
    <source>
        <dbReference type="Proteomes" id="UP001251857"/>
    </source>
</evidence>
<accession>A0ABU3BXP3</accession>
<keyword evidence="3" id="KW-1185">Reference proteome</keyword>
<proteinExistence type="predicted"/>
<reference evidence="2 3" key="1">
    <citation type="submission" date="2023-09" db="EMBL/GenBank/DDBJ databases">
        <authorList>
            <person name="Rey-Velasco X."/>
        </authorList>
    </citation>
    <scope>NUCLEOTIDE SEQUENCE [LARGE SCALE GENOMIC DNA]</scope>
    <source>
        <strain evidence="2 3">W335</strain>
    </source>
</reference>
<name>A0ABU3BXP3_9GAMM</name>
<organism evidence="2 3">
    <name type="scientific">Spectribacter hydrogenoxidans</name>
    <dbReference type="NCBI Taxonomy" id="3075608"/>
    <lineage>
        <taxon>Bacteria</taxon>
        <taxon>Pseudomonadati</taxon>
        <taxon>Pseudomonadota</taxon>
        <taxon>Gammaproteobacteria</taxon>
        <taxon>Salinisphaerales</taxon>
        <taxon>Salinisphaeraceae</taxon>
        <taxon>Spectribacter</taxon>
    </lineage>
</organism>
<protein>
    <submittedName>
        <fullName evidence="2">Thiosulfate oxidation carrier complex protein SoxZ</fullName>
    </submittedName>
</protein>
<sequence>MAGRMRIRAQKKGDNTEVKVLMQHPMETGLRKDDAGETIPAHFITHVTATVGDRTVMESQWGAAVSQNPFLSFRFQGADKGDKLKVAWKDNKGETAETTTSIR</sequence>
<dbReference type="NCBIfam" id="TIGR04490">
    <property type="entry name" value="SoxZ_true"/>
    <property type="match status" value="1"/>
</dbReference>
<dbReference type="RefSeq" id="WP_311651824.1">
    <property type="nucleotide sequence ID" value="NZ_JAVRIB010000003.1"/>
</dbReference>
<dbReference type="SUPFAM" id="SSF81296">
    <property type="entry name" value="E set domains"/>
    <property type="match status" value="1"/>
</dbReference>
<comment type="caution">
    <text evidence="2">The sequence shown here is derived from an EMBL/GenBank/DDBJ whole genome shotgun (WGS) entry which is preliminary data.</text>
</comment>
<evidence type="ECO:0000259" key="1">
    <source>
        <dbReference type="Pfam" id="PF08770"/>
    </source>
</evidence>
<dbReference type="InterPro" id="IPR014756">
    <property type="entry name" value="Ig_E-set"/>
</dbReference>
<gene>
    <name evidence="2" type="primary">soxZ</name>
    <name evidence="2" type="ORF">RM532_03840</name>
</gene>
<feature type="domain" description="Sulphur oxidation protein SoxZ" evidence="1">
    <location>
        <begin position="7"/>
        <end position="100"/>
    </location>
</feature>
<dbReference type="EMBL" id="JAVRIB010000003">
    <property type="protein sequence ID" value="MDT0634081.1"/>
    <property type="molecule type" value="Genomic_DNA"/>
</dbReference>
<evidence type="ECO:0000313" key="2">
    <source>
        <dbReference type="EMBL" id="MDT0634081.1"/>
    </source>
</evidence>
<dbReference type="Gene3D" id="2.60.40.10">
    <property type="entry name" value="Immunoglobulins"/>
    <property type="match status" value="1"/>
</dbReference>
<dbReference type="InterPro" id="IPR030995">
    <property type="entry name" value="SoxZ"/>
</dbReference>
<dbReference type="Proteomes" id="UP001251857">
    <property type="component" value="Unassembled WGS sequence"/>
</dbReference>
<dbReference type="InterPro" id="IPR013783">
    <property type="entry name" value="Ig-like_fold"/>
</dbReference>